<evidence type="ECO:0000256" key="1">
    <source>
        <dbReference type="SAM" id="Phobius"/>
    </source>
</evidence>
<feature type="transmembrane region" description="Helical" evidence="1">
    <location>
        <begin position="6"/>
        <end position="23"/>
    </location>
</feature>
<dbReference type="AlphaFoldDB" id="A0A0A9C4I4"/>
<keyword evidence="1" id="KW-1133">Transmembrane helix</keyword>
<sequence>MSQYLTVNYFMVLVKLIICSILGPK</sequence>
<reference evidence="2" key="2">
    <citation type="journal article" date="2015" name="Data Brief">
        <title>Shoot transcriptome of the giant reed, Arundo donax.</title>
        <authorList>
            <person name="Barrero R.A."/>
            <person name="Guerrero F.D."/>
            <person name="Moolhuijzen P."/>
            <person name="Goolsby J.A."/>
            <person name="Tidwell J."/>
            <person name="Bellgard S.E."/>
            <person name="Bellgard M.I."/>
        </authorList>
    </citation>
    <scope>NUCLEOTIDE SEQUENCE</scope>
    <source>
        <tissue evidence="2">Shoot tissue taken approximately 20 cm above the soil surface</tissue>
    </source>
</reference>
<organism evidence="2">
    <name type="scientific">Arundo donax</name>
    <name type="common">Giant reed</name>
    <name type="synonym">Donax arundinaceus</name>
    <dbReference type="NCBI Taxonomy" id="35708"/>
    <lineage>
        <taxon>Eukaryota</taxon>
        <taxon>Viridiplantae</taxon>
        <taxon>Streptophyta</taxon>
        <taxon>Embryophyta</taxon>
        <taxon>Tracheophyta</taxon>
        <taxon>Spermatophyta</taxon>
        <taxon>Magnoliopsida</taxon>
        <taxon>Liliopsida</taxon>
        <taxon>Poales</taxon>
        <taxon>Poaceae</taxon>
        <taxon>PACMAD clade</taxon>
        <taxon>Arundinoideae</taxon>
        <taxon>Arundineae</taxon>
        <taxon>Arundo</taxon>
    </lineage>
</organism>
<accession>A0A0A9C4I4</accession>
<protein>
    <submittedName>
        <fullName evidence="2">Uncharacterized protein</fullName>
    </submittedName>
</protein>
<name>A0A0A9C4I4_ARUDO</name>
<proteinExistence type="predicted"/>
<reference evidence="2" key="1">
    <citation type="submission" date="2014-09" db="EMBL/GenBank/DDBJ databases">
        <authorList>
            <person name="Magalhaes I.L.F."/>
            <person name="Oliveira U."/>
            <person name="Santos F.R."/>
            <person name="Vidigal T.H.D.A."/>
            <person name="Brescovit A.D."/>
            <person name="Santos A.J."/>
        </authorList>
    </citation>
    <scope>NUCLEOTIDE SEQUENCE</scope>
    <source>
        <tissue evidence="2">Shoot tissue taken approximately 20 cm above the soil surface</tissue>
    </source>
</reference>
<keyword evidence="1" id="KW-0812">Transmembrane</keyword>
<evidence type="ECO:0000313" key="2">
    <source>
        <dbReference type="EMBL" id="JAD70486.1"/>
    </source>
</evidence>
<keyword evidence="1" id="KW-0472">Membrane</keyword>
<dbReference type="EMBL" id="GBRH01227409">
    <property type="protein sequence ID" value="JAD70486.1"/>
    <property type="molecule type" value="Transcribed_RNA"/>
</dbReference>